<reference evidence="2 3" key="1">
    <citation type="submission" date="2021-05" db="EMBL/GenBank/DDBJ databases">
        <title>Novel Bacillus species.</title>
        <authorList>
            <person name="Liu G."/>
        </authorList>
    </citation>
    <scope>NUCLEOTIDE SEQUENCE [LARGE SCALE GENOMIC DNA]</scope>
    <source>
        <strain evidence="3">FJAT-49780</strain>
    </source>
</reference>
<sequence>MRFSKLIRFAIKAAPVVYPLAKELLKKRKEQKSSKSVNNKKRDQLV</sequence>
<evidence type="ECO:0000313" key="2">
    <source>
        <dbReference type="EMBL" id="MBS4196008.1"/>
    </source>
</evidence>
<evidence type="ECO:0000256" key="1">
    <source>
        <dbReference type="SAM" id="MobiDB-lite"/>
    </source>
</evidence>
<dbReference type="RefSeq" id="WP_213125175.1">
    <property type="nucleotide sequence ID" value="NZ_JAGYPG010000002.1"/>
</dbReference>
<gene>
    <name evidence="2" type="ORF">KHA97_13155</name>
</gene>
<protein>
    <submittedName>
        <fullName evidence="2">Uncharacterized protein</fullName>
    </submittedName>
</protein>
<dbReference type="EMBL" id="JAGYPG010000002">
    <property type="protein sequence ID" value="MBS4196008.1"/>
    <property type="molecule type" value="Genomic_DNA"/>
</dbReference>
<keyword evidence="3" id="KW-1185">Reference proteome</keyword>
<organism evidence="2 3">
    <name type="scientific">Lederbergia citri</name>
    <dbReference type="NCBI Taxonomy" id="2833580"/>
    <lineage>
        <taxon>Bacteria</taxon>
        <taxon>Bacillati</taxon>
        <taxon>Bacillota</taxon>
        <taxon>Bacilli</taxon>
        <taxon>Bacillales</taxon>
        <taxon>Bacillaceae</taxon>
        <taxon>Lederbergia</taxon>
    </lineage>
</organism>
<name>A0A942YGC8_9BACI</name>
<dbReference type="Proteomes" id="UP000681414">
    <property type="component" value="Unassembled WGS sequence"/>
</dbReference>
<comment type="caution">
    <text evidence="2">The sequence shown here is derived from an EMBL/GenBank/DDBJ whole genome shotgun (WGS) entry which is preliminary data.</text>
</comment>
<evidence type="ECO:0000313" key="3">
    <source>
        <dbReference type="Proteomes" id="UP000681414"/>
    </source>
</evidence>
<dbReference type="AlphaFoldDB" id="A0A942YGC8"/>
<proteinExistence type="predicted"/>
<accession>A0A942YGC8</accession>
<feature type="region of interest" description="Disordered" evidence="1">
    <location>
        <begin position="27"/>
        <end position="46"/>
    </location>
</feature>